<name>K6X7H4_9MICO</name>
<evidence type="ECO:0000256" key="2">
    <source>
        <dbReference type="ARBA" id="ARBA00007362"/>
    </source>
</evidence>
<dbReference type="Proteomes" id="UP000008366">
    <property type="component" value="Unassembled WGS sequence"/>
</dbReference>
<feature type="region of interest" description="Disordered" evidence="6">
    <location>
        <begin position="1"/>
        <end position="34"/>
    </location>
</feature>
<feature type="transmembrane region" description="Helical" evidence="7">
    <location>
        <begin position="121"/>
        <end position="139"/>
    </location>
</feature>
<evidence type="ECO:0000313" key="10">
    <source>
        <dbReference type="Proteomes" id="UP000008366"/>
    </source>
</evidence>
<comment type="subcellular location">
    <subcellularLocation>
        <location evidence="1">Membrane</location>
        <topology evidence="1">Multi-pass membrane protein</topology>
    </subcellularLocation>
</comment>
<keyword evidence="3 7" id="KW-0812">Transmembrane</keyword>
<protein>
    <submittedName>
        <fullName evidence="9">Putative threonine/homoserine efflux protein</fullName>
    </submittedName>
</protein>
<feature type="transmembrane region" description="Helical" evidence="7">
    <location>
        <begin position="314"/>
        <end position="332"/>
    </location>
</feature>
<evidence type="ECO:0000256" key="6">
    <source>
        <dbReference type="SAM" id="MobiDB-lite"/>
    </source>
</evidence>
<proteinExistence type="inferred from homology"/>
<dbReference type="Pfam" id="PF00892">
    <property type="entry name" value="EamA"/>
    <property type="match status" value="1"/>
</dbReference>
<reference evidence="9 10" key="1">
    <citation type="submission" date="2012-08" db="EMBL/GenBank/DDBJ databases">
        <title>Whole genome shotgun sequence of Kineosphaera limosa NBRC 100340.</title>
        <authorList>
            <person name="Yoshida I."/>
            <person name="Isaki S."/>
            <person name="Hosoyama A."/>
            <person name="Tsuchikane K."/>
            <person name="Katsumata H."/>
            <person name="Ando Y."/>
            <person name="Ohji S."/>
            <person name="Hamada M."/>
            <person name="Tamura T."/>
            <person name="Yamazoe A."/>
            <person name="Yamazaki S."/>
            <person name="Fujita N."/>
        </authorList>
    </citation>
    <scope>NUCLEOTIDE SEQUENCE [LARGE SCALE GENOMIC DNA]</scope>
    <source>
        <strain evidence="9 10">NBRC 100340</strain>
    </source>
</reference>
<evidence type="ECO:0000256" key="3">
    <source>
        <dbReference type="ARBA" id="ARBA00022692"/>
    </source>
</evidence>
<comment type="similarity">
    <text evidence="2">Belongs to the EamA transporter family.</text>
</comment>
<feature type="transmembrane region" description="Helical" evidence="7">
    <location>
        <begin position="225"/>
        <end position="247"/>
    </location>
</feature>
<keyword evidence="10" id="KW-1185">Reference proteome</keyword>
<feature type="transmembrane region" description="Helical" evidence="7">
    <location>
        <begin position="253"/>
        <end position="273"/>
    </location>
</feature>
<dbReference type="eggNOG" id="COG5006">
    <property type="taxonomic scope" value="Bacteria"/>
</dbReference>
<feature type="transmembrane region" description="Helical" evidence="7">
    <location>
        <begin position="285"/>
        <end position="308"/>
    </location>
</feature>
<dbReference type="AlphaFoldDB" id="K6X7H4"/>
<evidence type="ECO:0000313" key="9">
    <source>
        <dbReference type="EMBL" id="GAB94759.1"/>
    </source>
</evidence>
<dbReference type="PANTHER" id="PTHR32322">
    <property type="entry name" value="INNER MEMBRANE TRANSPORTER"/>
    <property type="match status" value="1"/>
</dbReference>
<gene>
    <name evidence="9" type="ORF">KILIM_011_00320</name>
</gene>
<comment type="caution">
    <text evidence="9">The sequence shown here is derived from an EMBL/GenBank/DDBJ whole genome shotgun (WGS) entry which is preliminary data.</text>
</comment>
<feature type="compositionally biased region" description="Basic and acidic residues" evidence="6">
    <location>
        <begin position="351"/>
        <end position="366"/>
    </location>
</feature>
<organism evidence="9 10">
    <name type="scientific">Kineosphaera limosa NBRC 100340</name>
    <dbReference type="NCBI Taxonomy" id="1184609"/>
    <lineage>
        <taxon>Bacteria</taxon>
        <taxon>Bacillati</taxon>
        <taxon>Actinomycetota</taxon>
        <taxon>Actinomycetes</taxon>
        <taxon>Micrococcales</taxon>
        <taxon>Dermatophilaceae</taxon>
        <taxon>Kineosphaera</taxon>
    </lineage>
</organism>
<evidence type="ECO:0000256" key="5">
    <source>
        <dbReference type="ARBA" id="ARBA00023136"/>
    </source>
</evidence>
<dbReference type="InterPro" id="IPR000620">
    <property type="entry name" value="EamA_dom"/>
</dbReference>
<feature type="compositionally biased region" description="Low complexity" evidence="6">
    <location>
        <begin position="24"/>
        <end position="34"/>
    </location>
</feature>
<feature type="transmembrane region" description="Helical" evidence="7">
    <location>
        <begin position="194"/>
        <end position="213"/>
    </location>
</feature>
<feature type="region of interest" description="Disordered" evidence="6">
    <location>
        <begin position="346"/>
        <end position="366"/>
    </location>
</feature>
<evidence type="ECO:0000259" key="8">
    <source>
        <dbReference type="Pfam" id="PF00892"/>
    </source>
</evidence>
<evidence type="ECO:0000256" key="4">
    <source>
        <dbReference type="ARBA" id="ARBA00022989"/>
    </source>
</evidence>
<keyword evidence="5 7" id="KW-0472">Membrane</keyword>
<dbReference type="PANTHER" id="PTHR32322:SF2">
    <property type="entry name" value="EAMA DOMAIN-CONTAINING PROTEIN"/>
    <property type="match status" value="1"/>
</dbReference>
<feature type="transmembrane region" description="Helical" evidence="7">
    <location>
        <begin position="145"/>
        <end position="165"/>
    </location>
</feature>
<feature type="domain" description="EamA" evidence="8">
    <location>
        <begin position="195"/>
        <end position="323"/>
    </location>
</feature>
<accession>K6X7H4</accession>
<dbReference type="STRING" id="1184609.KILIM_011_00320"/>
<keyword evidence="4 7" id="KW-1133">Transmembrane helix</keyword>
<sequence length="366" mass="37272">MHFLYGNRPPDTRGMSNGSSINLAPRGAGAATPTDTTASAIAQAGAAGAAAGTRTNAKATRRGYAAMFTAAASNQTGAALGAHAFDAIGPAGVVAVRQIVAAVALVPTARPRWRSMTWAQWWPALALAAVFVGMNLGLYTAISRVGLGLAVTLEFLGPLAVALLGSRRRIDLAAAVLASIGVYVLVLPGPSTDLVGIACGLFAALCWAGYILLNKVVGARLPGAQGPAVASTISSLACLPILVAIIADGRMTTTALLFAVAAGLFSSTVPYALDLFALRHVTPAAFGLFMSVHPVLAAFAGLVLLGQWLAVHEWIGILIVVTANAVALGVGARSANLRPADLPGCLTADEPTGRGDETMTRMEEGR</sequence>
<evidence type="ECO:0000256" key="7">
    <source>
        <dbReference type="SAM" id="Phobius"/>
    </source>
</evidence>
<dbReference type="SUPFAM" id="SSF103481">
    <property type="entry name" value="Multidrug resistance efflux transporter EmrE"/>
    <property type="match status" value="2"/>
</dbReference>
<evidence type="ECO:0000256" key="1">
    <source>
        <dbReference type="ARBA" id="ARBA00004141"/>
    </source>
</evidence>
<dbReference type="GO" id="GO:0016020">
    <property type="term" value="C:membrane"/>
    <property type="evidence" value="ECO:0007669"/>
    <property type="project" value="UniProtKB-SubCell"/>
</dbReference>
<dbReference type="EMBL" id="BAHD01000011">
    <property type="protein sequence ID" value="GAB94759.1"/>
    <property type="molecule type" value="Genomic_DNA"/>
</dbReference>
<dbReference type="InterPro" id="IPR050638">
    <property type="entry name" value="AA-Vitamin_Transporters"/>
</dbReference>
<dbReference type="InterPro" id="IPR037185">
    <property type="entry name" value="EmrE-like"/>
</dbReference>
<feature type="transmembrane region" description="Helical" evidence="7">
    <location>
        <begin position="172"/>
        <end position="188"/>
    </location>
</feature>